<dbReference type="EMBL" id="BQNB010009721">
    <property type="protein sequence ID" value="GJS67485.1"/>
    <property type="molecule type" value="Genomic_DNA"/>
</dbReference>
<organism evidence="1 2">
    <name type="scientific">Tanacetum coccineum</name>
    <dbReference type="NCBI Taxonomy" id="301880"/>
    <lineage>
        <taxon>Eukaryota</taxon>
        <taxon>Viridiplantae</taxon>
        <taxon>Streptophyta</taxon>
        <taxon>Embryophyta</taxon>
        <taxon>Tracheophyta</taxon>
        <taxon>Spermatophyta</taxon>
        <taxon>Magnoliopsida</taxon>
        <taxon>eudicotyledons</taxon>
        <taxon>Gunneridae</taxon>
        <taxon>Pentapetalae</taxon>
        <taxon>asterids</taxon>
        <taxon>campanulids</taxon>
        <taxon>Asterales</taxon>
        <taxon>Asteraceae</taxon>
        <taxon>Asteroideae</taxon>
        <taxon>Anthemideae</taxon>
        <taxon>Anthemidinae</taxon>
        <taxon>Tanacetum</taxon>
    </lineage>
</organism>
<evidence type="ECO:0000313" key="2">
    <source>
        <dbReference type="Proteomes" id="UP001151760"/>
    </source>
</evidence>
<name>A0ABQ4XQ58_9ASTR</name>
<keyword evidence="2" id="KW-1185">Reference proteome</keyword>
<comment type="caution">
    <text evidence="1">The sequence shown here is derived from an EMBL/GenBank/DDBJ whole genome shotgun (WGS) entry which is preliminary data.</text>
</comment>
<accession>A0ABQ4XQ58</accession>
<reference evidence="1" key="2">
    <citation type="submission" date="2022-01" db="EMBL/GenBank/DDBJ databases">
        <authorList>
            <person name="Yamashiro T."/>
            <person name="Shiraishi A."/>
            <person name="Satake H."/>
            <person name="Nakayama K."/>
        </authorList>
    </citation>
    <scope>NUCLEOTIDE SEQUENCE</scope>
</reference>
<gene>
    <name evidence="1" type="ORF">Tco_0682049</name>
</gene>
<reference evidence="1" key="1">
    <citation type="journal article" date="2022" name="Int. J. Mol. Sci.">
        <title>Draft Genome of Tanacetum Coccineum: Genomic Comparison of Closely Related Tanacetum-Family Plants.</title>
        <authorList>
            <person name="Yamashiro T."/>
            <person name="Shiraishi A."/>
            <person name="Nakayama K."/>
            <person name="Satake H."/>
        </authorList>
    </citation>
    <scope>NUCLEOTIDE SEQUENCE</scope>
</reference>
<dbReference type="Proteomes" id="UP001151760">
    <property type="component" value="Unassembled WGS sequence"/>
</dbReference>
<evidence type="ECO:0000313" key="1">
    <source>
        <dbReference type="EMBL" id="GJS67485.1"/>
    </source>
</evidence>
<proteinExistence type="predicted"/>
<protein>
    <submittedName>
        <fullName evidence="1">Uncharacterized protein</fullName>
    </submittedName>
</protein>
<sequence length="97" mass="10971">MSDLIGGFSVSRYKGLRKSDSKRIIVIPDKDMSHHITGYRIDKYKIGIMKQRVDLNGDEDLTDEDRDIGMGDSTGVSASLGGEIFSGGKKYWEYRHR</sequence>